<feature type="domain" description="RapZ-like N-terminal" evidence="6">
    <location>
        <begin position="51"/>
        <end position="205"/>
    </location>
</feature>
<dbReference type="AlphaFoldDB" id="A0A6L9SAL6"/>
<dbReference type="PANTHER" id="PTHR30448:SF0">
    <property type="entry name" value="RNASE ADAPTER PROTEIN RAPZ"/>
    <property type="match status" value="1"/>
</dbReference>
<evidence type="ECO:0000259" key="7">
    <source>
        <dbReference type="Pfam" id="PF22740"/>
    </source>
</evidence>
<feature type="region of interest" description="Disordered" evidence="5">
    <location>
        <begin position="1"/>
        <end position="49"/>
    </location>
</feature>
<feature type="binding site" evidence="4">
    <location>
        <begin position="107"/>
        <end position="110"/>
    </location>
    <ligand>
        <name>GTP</name>
        <dbReference type="ChEBI" id="CHEBI:37565"/>
    </ligand>
</feature>
<evidence type="ECO:0000256" key="5">
    <source>
        <dbReference type="SAM" id="MobiDB-lite"/>
    </source>
</evidence>
<comment type="caution">
    <text evidence="8">The sequence shown here is derived from an EMBL/GenBank/DDBJ whole genome shotgun (WGS) entry which is preliminary data.</text>
</comment>
<dbReference type="GO" id="GO:0005524">
    <property type="term" value="F:ATP binding"/>
    <property type="evidence" value="ECO:0007669"/>
    <property type="project" value="UniProtKB-UniRule"/>
</dbReference>
<evidence type="ECO:0000256" key="2">
    <source>
        <dbReference type="ARBA" id="ARBA00022840"/>
    </source>
</evidence>
<feature type="domain" description="RapZ C-terminal" evidence="7">
    <location>
        <begin position="212"/>
        <end position="328"/>
    </location>
</feature>
<organism evidence="8 9">
    <name type="scientific">Phytoactinopolyspora halotolerans</name>
    <dbReference type="NCBI Taxonomy" id="1981512"/>
    <lineage>
        <taxon>Bacteria</taxon>
        <taxon>Bacillati</taxon>
        <taxon>Actinomycetota</taxon>
        <taxon>Actinomycetes</taxon>
        <taxon>Jiangellales</taxon>
        <taxon>Jiangellaceae</taxon>
        <taxon>Phytoactinopolyspora</taxon>
    </lineage>
</organism>
<dbReference type="InterPro" id="IPR005337">
    <property type="entry name" value="RapZ-like"/>
</dbReference>
<evidence type="ECO:0000313" key="9">
    <source>
        <dbReference type="Proteomes" id="UP000475214"/>
    </source>
</evidence>
<evidence type="ECO:0000259" key="6">
    <source>
        <dbReference type="Pfam" id="PF03668"/>
    </source>
</evidence>
<keyword evidence="2 4" id="KW-0067">ATP-binding</keyword>
<evidence type="ECO:0000313" key="8">
    <source>
        <dbReference type="EMBL" id="NEE02187.1"/>
    </source>
</evidence>
<keyword evidence="3 4" id="KW-0342">GTP-binding</keyword>
<evidence type="ECO:0000256" key="1">
    <source>
        <dbReference type="ARBA" id="ARBA00022741"/>
    </source>
</evidence>
<dbReference type="GO" id="GO:0005525">
    <property type="term" value="F:GTP binding"/>
    <property type="evidence" value="ECO:0007669"/>
    <property type="project" value="UniProtKB-UniRule"/>
</dbReference>
<keyword evidence="1 4" id="KW-0547">Nucleotide-binding</keyword>
<protein>
    <submittedName>
        <fullName evidence="8">RNase adapter RapZ</fullName>
    </submittedName>
</protein>
<dbReference type="InterPro" id="IPR027417">
    <property type="entry name" value="P-loop_NTPase"/>
</dbReference>
<dbReference type="EMBL" id="JAAGOA010000013">
    <property type="protein sequence ID" value="NEE02187.1"/>
    <property type="molecule type" value="Genomic_DNA"/>
</dbReference>
<accession>A0A6L9SAL6</accession>
<proteinExistence type="inferred from homology"/>
<evidence type="ECO:0000256" key="3">
    <source>
        <dbReference type="ARBA" id="ARBA00023134"/>
    </source>
</evidence>
<dbReference type="HAMAP" id="MF_00636">
    <property type="entry name" value="RapZ_like"/>
    <property type="match status" value="1"/>
</dbReference>
<evidence type="ECO:0000256" key="4">
    <source>
        <dbReference type="HAMAP-Rule" id="MF_00636"/>
    </source>
</evidence>
<feature type="binding site" evidence="4">
    <location>
        <begin position="57"/>
        <end position="64"/>
    </location>
    <ligand>
        <name>ATP</name>
        <dbReference type="ChEBI" id="CHEBI:30616"/>
    </ligand>
</feature>
<dbReference type="RefSeq" id="WP_163740668.1">
    <property type="nucleotide sequence ID" value="NZ_JAAGOA010000013.1"/>
</dbReference>
<name>A0A6L9SAL6_9ACTN</name>
<dbReference type="Pfam" id="PF03668">
    <property type="entry name" value="RapZ-like_N"/>
    <property type="match status" value="1"/>
</dbReference>
<dbReference type="NCBIfam" id="NF003828">
    <property type="entry name" value="PRK05416.1"/>
    <property type="match status" value="1"/>
</dbReference>
<sequence>MVEHGQTEKNERTATDERTAKDQAATDERSPTDEAASSEKTEKRDDAKMPEVLLVTGMSGAGKTAATAALDDLGWFVVDNLPPSLLMDLVSTVSKDDASRRLAVVADVRGGVFFSELRGALEAMAADGVRPTVLFLEASDEALVRRFESARRPHPLQGHGRVVEAIERERAELASLRVAADLVIDTSLLNVHELGARIRTAFASEQAGLRAVIVSFGFKYGIPVDADMVADMRFLPNPHWVPDLQPLTGTDTAVSDYVLAQAGADEFLNRYGDLVSAVSEGYLREGKQFVTIGIGCTGGKHRSVAMSEALAERLRTGGIETLVVHRDLGRE</sequence>
<dbReference type="Proteomes" id="UP000475214">
    <property type="component" value="Unassembled WGS sequence"/>
</dbReference>
<dbReference type="InterPro" id="IPR053931">
    <property type="entry name" value="RapZ_C"/>
</dbReference>
<keyword evidence="9" id="KW-1185">Reference proteome</keyword>
<dbReference type="InterPro" id="IPR053930">
    <property type="entry name" value="RapZ-like_N"/>
</dbReference>
<dbReference type="PANTHER" id="PTHR30448">
    <property type="entry name" value="RNASE ADAPTER PROTEIN RAPZ"/>
    <property type="match status" value="1"/>
</dbReference>
<reference evidence="8 9" key="1">
    <citation type="submission" date="2020-02" db="EMBL/GenBank/DDBJ databases">
        <authorList>
            <person name="Li X.-J."/>
            <person name="Han X.-M."/>
        </authorList>
    </citation>
    <scope>NUCLEOTIDE SEQUENCE [LARGE SCALE GENOMIC DNA]</scope>
    <source>
        <strain evidence="8 9">CCTCC AB 2017055</strain>
    </source>
</reference>
<dbReference type="Gene3D" id="3.40.50.300">
    <property type="entry name" value="P-loop containing nucleotide triphosphate hydrolases"/>
    <property type="match status" value="1"/>
</dbReference>
<dbReference type="PIRSF" id="PIRSF005052">
    <property type="entry name" value="P-loopkin"/>
    <property type="match status" value="1"/>
</dbReference>
<dbReference type="Pfam" id="PF22740">
    <property type="entry name" value="PapZ_C"/>
    <property type="match status" value="1"/>
</dbReference>
<dbReference type="SUPFAM" id="SSF52540">
    <property type="entry name" value="P-loop containing nucleoside triphosphate hydrolases"/>
    <property type="match status" value="1"/>
</dbReference>
<gene>
    <name evidence="8" type="primary">rapZ</name>
    <name evidence="8" type="ORF">G1H10_18590</name>
</gene>